<evidence type="ECO:0008006" key="4">
    <source>
        <dbReference type="Google" id="ProtNLM"/>
    </source>
</evidence>
<reference evidence="3" key="1">
    <citation type="submission" date="2021-01" db="EMBL/GenBank/DDBJ databases">
        <authorList>
            <person name="Corre E."/>
            <person name="Pelletier E."/>
            <person name="Niang G."/>
            <person name="Scheremetjew M."/>
            <person name="Finn R."/>
            <person name="Kale V."/>
            <person name="Holt S."/>
            <person name="Cochrane G."/>
            <person name="Meng A."/>
            <person name="Brown T."/>
            <person name="Cohen L."/>
        </authorList>
    </citation>
    <scope>NUCLEOTIDE SEQUENCE</scope>
    <source>
        <strain evidence="3">Isolate 1302-5</strain>
    </source>
</reference>
<evidence type="ECO:0000256" key="2">
    <source>
        <dbReference type="SAM" id="Phobius"/>
    </source>
</evidence>
<dbReference type="Pfam" id="PF00560">
    <property type="entry name" value="LRR_1"/>
    <property type="match status" value="2"/>
</dbReference>
<gene>
    <name evidence="3" type="ORF">OAUR00152_LOCUS18628</name>
</gene>
<dbReference type="FunFam" id="3.80.10.10:FF:000383">
    <property type="entry name" value="Leucine-rich repeat receptor protein kinase EMS1"/>
    <property type="match status" value="1"/>
</dbReference>
<sequence>MHYTVVRRHGLEATNLSDTLAEAPPSDCVGHESGGEQSFVAEVIVDATNVVVVENEEEEHRRTRCAILGLMAAAAMALSAVAIAIKMASNSVAIASLGRSNEQSGSPSPAPTNFHSTFAPTEDSFPKVVQALRPVSGDFLFQEGTSANMALDWIVNRDDLGRDPSDPRFVQRYVMAVLYFSTGGDKWRQCSQEAKLCGYPNKDNFLSDSDECDWFGNDCRNGHIHKIYFGTSVGNKLVGSLPRELAWLSELESIILENNHLFGTIPAAYGRLKKLHTLVATNNHLESPFPNSILDNGIMETIQIDHNNFTGKLPQQFLNQTQLKMLLAKDNDFTGQIHPHIGQLTMLEAFEISRNQFTGTIPDVIASMKSLESFLVDSNDISGLFPPLIFSMGSLRQLNITGNALTGTVPSQIKSFGSALPTRHRKFVLLANNKFHGTVPLEVASIADLNELTLHGNNFTGPCPSALCALKTGQHEKSYSLTLLTSDCSKVDCKCSEACICF</sequence>
<dbReference type="AlphaFoldDB" id="A0A7S4MV66"/>
<keyword evidence="1" id="KW-0677">Repeat</keyword>
<dbReference type="PANTHER" id="PTHR46662:SF104">
    <property type="entry name" value="GPI-ANCHORED ADHESIN-LIKE PROTEIN PGA55-RELATED"/>
    <property type="match status" value="1"/>
</dbReference>
<name>A0A7S4MV66_9STRA</name>
<dbReference type="InterPro" id="IPR032675">
    <property type="entry name" value="LRR_dom_sf"/>
</dbReference>
<evidence type="ECO:0000256" key="1">
    <source>
        <dbReference type="ARBA" id="ARBA00022737"/>
    </source>
</evidence>
<keyword evidence="2" id="KW-0472">Membrane</keyword>
<keyword evidence="2" id="KW-0812">Transmembrane</keyword>
<proteinExistence type="predicted"/>
<feature type="transmembrane region" description="Helical" evidence="2">
    <location>
        <begin position="65"/>
        <end position="85"/>
    </location>
</feature>
<organism evidence="3">
    <name type="scientific">Odontella aurita</name>
    <dbReference type="NCBI Taxonomy" id="265563"/>
    <lineage>
        <taxon>Eukaryota</taxon>
        <taxon>Sar</taxon>
        <taxon>Stramenopiles</taxon>
        <taxon>Ochrophyta</taxon>
        <taxon>Bacillariophyta</taxon>
        <taxon>Mediophyceae</taxon>
        <taxon>Biddulphiophycidae</taxon>
        <taxon>Eupodiscales</taxon>
        <taxon>Odontellaceae</taxon>
        <taxon>Odontella</taxon>
    </lineage>
</organism>
<dbReference type="EMBL" id="HBKQ01027554">
    <property type="protein sequence ID" value="CAE2245736.1"/>
    <property type="molecule type" value="Transcribed_RNA"/>
</dbReference>
<dbReference type="Gene3D" id="3.80.10.10">
    <property type="entry name" value="Ribonuclease Inhibitor"/>
    <property type="match status" value="3"/>
</dbReference>
<keyword evidence="2" id="KW-1133">Transmembrane helix</keyword>
<evidence type="ECO:0000313" key="3">
    <source>
        <dbReference type="EMBL" id="CAE2245736.1"/>
    </source>
</evidence>
<dbReference type="PANTHER" id="PTHR46662">
    <property type="entry name" value="DI-GLUCOSE BINDING PROTEIN WITH LEUCINE-RICH REPEAT DOMAIN-CONTAINING PROTEIN"/>
    <property type="match status" value="1"/>
</dbReference>
<dbReference type="InterPro" id="IPR001611">
    <property type="entry name" value="Leu-rich_rpt"/>
</dbReference>
<protein>
    <recommendedName>
        <fullName evidence="4">L domain-like protein</fullName>
    </recommendedName>
</protein>
<dbReference type="SUPFAM" id="SSF52058">
    <property type="entry name" value="L domain-like"/>
    <property type="match status" value="1"/>
</dbReference>
<accession>A0A7S4MV66</accession>